<dbReference type="Pfam" id="PF04190">
    <property type="entry name" value="GET4"/>
    <property type="match status" value="1"/>
</dbReference>
<dbReference type="GO" id="GO:0005829">
    <property type="term" value="C:cytosol"/>
    <property type="evidence" value="ECO:0007669"/>
    <property type="project" value="TreeGrafter"/>
</dbReference>
<comment type="caution">
    <text evidence="2">The sequence shown here is derived from an EMBL/GenBank/DDBJ whole genome shotgun (WGS) entry which is preliminary data.</text>
</comment>
<protein>
    <recommendedName>
        <fullName evidence="4">DUF410-domain-containing protein</fullName>
    </recommendedName>
</protein>
<feature type="non-terminal residue" evidence="2">
    <location>
        <position position="1"/>
    </location>
</feature>
<dbReference type="AlphaFoldDB" id="A0A1Y2D1S3"/>
<dbReference type="Gene3D" id="1.25.40.10">
    <property type="entry name" value="Tetratricopeptide repeat domain"/>
    <property type="match status" value="1"/>
</dbReference>
<organism evidence="2 3">
    <name type="scientific">Rhizoclosmatium globosum</name>
    <dbReference type="NCBI Taxonomy" id="329046"/>
    <lineage>
        <taxon>Eukaryota</taxon>
        <taxon>Fungi</taxon>
        <taxon>Fungi incertae sedis</taxon>
        <taxon>Chytridiomycota</taxon>
        <taxon>Chytridiomycota incertae sedis</taxon>
        <taxon>Chytridiomycetes</taxon>
        <taxon>Chytridiales</taxon>
        <taxon>Chytriomycetaceae</taxon>
        <taxon>Rhizoclosmatium</taxon>
    </lineage>
</organism>
<dbReference type="EMBL" id="MCGO01000002">
    <property type="protein sequence ID" value="ORY53232.1"/>
    <property type="molecule type" value="Genomic_DNA"/>
</dbReference>
<proteinExistence type="inferred from homology"/>
<dbReference type="PANTHER" id="PTHR12875:SF0">
    <property type="entry name" value="GOLGI TO ER TRAFFIC PROTEIN 4 HOMOLOG"/>
    <property type="match status" value="1"/>
</dbReference>
<evidence type="ECO:0000313" key="3">
    <source>
        <dbReference type="Proteomes" id="UP000193642"/>
    </source>
</evidence>
<dbReference type="InterPro" id="IPR011990">
    <property type="entry name" value="TPR-like_helical_dom_sf"/>
</dbReference>
<evidence type="ECO:0000256" key="1">
    <source>
        <dbReference type="ARBA" id="ARBA00005351"/>
    </source>
</evidence>
<dbReference type="Proteomes" id="UP000193642">
    <property type="component" value="Unassembled WGS sequence"/>
</dbReference>
<dbReference type="PANTHER" id="PTHR12875">
    <property type="entry name" value="GOLGI TO ER TRAFFIC PROTEIN 4 HOMOLOG"/>
    <property type="match status" value="1"/>
</dbReference>
<dbReference type="OrthoDB" id="10252405at2759"/>
<reference evidence="2 3" key="1">
    <citation type="submission" date="2016-07" db="EMBL/GenBank/DDBJ databases">
        <title>Pervasive Adenine N6-methylation of Active Genes in Fungi.</title>
        <authorList>
            <consortium name="DOE Joint Genome Institute"/>
            <person name="Mondo S.J."/>
            <person name="Dannebaum R.O."/>
            <person name="Kuo R.C."/>
            <person name="Labutti K."/>
            <person name="Haridas S."/>
            <person name="Kuo A."/>
            <person name="Salamov A."/>
            <person name="Ahrendt S.R."/>
            <person name="Lipzen A."/>
            <person name="Sullivan W."/>
            <person name="Andreopoulos W.B."/>
            <person name="Clum A."/>
            <person name="Lindquist E."/>
            <person name="Daum C."/>
            <person name="Ramamoorthy G.K."/>
            <person name="Gryganskyi A."/>
            <person name="Culley D."/>
            <person name="Magnuson J.K."/>
            <person name="James T.Y."/>
            <person name="O'Malley M.A."/>
            <person name="Stajich J.E."/>
            <person name="Spatafora J.W."/>
            <person name="Visel A."/>
            <person name="Grigoriev I.V."/>
        </authorList>
    </citation>
    <scope>NUCLEOTIDE SEQUENCE [LARGE SCALE GENOMIC DNA]</scope>
    <source>
        <strain evidence="2 3">JEL800</strain>
    </source>
</reference>
<dbReference type="GO" id="GO:0045048">
    <property type="term" value="P:protein insertion into ER membrane"/>
    <property type="evidence" value="ECO:0007669"/>
    <property type="project" value="InterPro"/>
</dbReference>
<dbReference type="STRING" id="329046.A0A1Y2D1S3"/>
<evidence type="ECO:0008006" key="4">
    <source>
        <dbReference type="Google" id="ProtNLM"/>
    </source>
</evidence>
<name>A0A1Y2D1S3_9FUNG</name>
<sequence length="368" mass="41716">GNFYEAHQMYHSVCQRLVTQQKPADAVTLLYAGAVELLNAKQIGSGSDLGLRMIDLFESEKMAVDTESRKKVLDIFQAFHERQNTYCEDFVRRSMKWSGTNGEFPTGDQQLHHAMGTRYFKEKEYYNAEHHFALGTLDSAKAMGRMAYQWSQEGYFEDAGYFIARGALALKTNRSELQISRSKKHQKAYIAYQNFLTELTENKPDDVDSDIQFNPTTGAADTLTLTKHPLSNFIALLLIIIQRDGKEEFVKLMNEYKPEVYGFDPYLAVLFERVAGIYFGLGPKKQPNPMAVSTLSSRYNIYLSTLFTGTYEDVCLSQLMSNGMRQSLEPVFVLKQNKSVLLCIRFASALFVSSTCLPATASTKIQKL</sequence>
<accession>A0A1Y2D1S3</accession>
<keyword evidence="3" id="KW-1185">Reference proteome</keyword>
<evidence type="ECO:0000313" key="2">
    <source>
        <dbReference type="EMBL" id="ORY53232.1"/>
    </source>
</evidence>
<comment type="similarity">
    <text evidence="1">Belongs to the GET4 family.</text>
</comment>
<gene>
    <name evidence="2" type="ORF">BCR33DRAFT_655225</name>
</gene>
<dbReference type="InterPro" id="IPR007317">
    <property type="entry name" value="GET4"/>
</dbReference>